<dbReference type="InterPro" id="IPR000073">
    <property type="entry name" value="AB_hydrolase_1"/>
</dbReference>
<dbReference type="RefSeq" id="WP_274944130.1">
    <property type="nucleotide sequence ID" value="NZ_JANWOI010000003.1"/>
</dbReference>
<protein>
    <submittedName>
        <fullName evidence="2">Alpha/beta hydrolase</fullName>
    </submittedName>
</protein>
<organism evidence="2 3">
    <name type="scientific">Govanella unica</name>
    <dbReference type="NCBI Taxonomy" id="2975056"/>
    <lineage>
        <taxon>Bacteria</taxon>
        <taxon>Pseudomonadati</taxon>
        <taxon>Pseudomonadota</taxon>
        <taxon>Alphaproteobacteria</taxon>
        <taxon>Emcibacterales</taxon>
        <taxon>Govanellaceae</taxon>
        <taxon>Govanella</taxon>
    </lineage>
</organism>
<evidence type="ECO:0000313" key="3">
    <source>
        <dbReference type="Proteomes" id="UP001141619"/>
    </source>
</evidence>
<name>A0A9X3TZ79_9PROT</name>
<dbReference type="PRINTS" id="PR00412">
    <property type="entry name" value="EPOXHYDRLASE"/>
</dbReference>
<proteinExistence type="predicted"/>
<gene>
    <name evidence="2" type="ORF">NYP16_10735</name>
</gene>
<dbReference type="PANTHER" id="PTHR43798:SF33">
    <property type="entry name" value="HYDROLASE, PUTATIVE (AFU_ORTHOLOGUE AFUA_2G14860)-RELATED"/>
    <property type="match status" value="1"/>
</dbReference>
<comment type="caution">
    <text evidence="2">The sequence shown here is derived from an EMBL/GenBank/DDBJ whole genome shotgun (WGS) entry which is preliminary data.</text>
</comment>
<feature type="domain" description="AB hydrolase-1" evidence="1">
    <location>
        <begin position="11"/>
        <end position="97"/>
    </location>
</feature>
<dbReference type="SUPFAM" id="SSF53474">
    <property type="entry name" value="alpha/beta-Hydrolases"/>
    <property type="match status" value="2"/>
</dbReference>
<keyword evidence="2" id="KW-0378">Hydrolase</keyword>
<dbReference type="Gene3D" id="3.40.50.1820">
    <property type="entry name" value="alpha/beta hydrolase"/>
    <property type="match status" value="2"/>
</dbReference>
<evidence type="ECO:0000313" key="2">
    <source>
        <dbReference type="EMBL" id="MDA5194427.1"/>
    </source>
</evidence>
<dbReference type="GO" id="GO:0016020">
    <property type="term" value="C:membrane"/>
    <property type="evidence" value="ECO:0007669"/>
    <property type="project" value="TreeGrafter"/>
</dbReference>
<dbReference type="Pfam" id="PF00561">
    <property type="entry name" value="Abhydrolase_1"/>
    <property type="match status" value="1"/>
</dbReference>
<reference evidence="2" key="1">
    <citation type="submission" date="2022-08" db="EMBL/GenBank/DDBJ databases">
        <authorList>
            <person name="Vandamme P."/>
            <person name="Hettiarachchi A."/>
            <person name="Peeters C."/>
            <person name="Cnockaert M."/>
            <person name="Carlier A."/>
        </authorList>
    </citation>
    <scope>NUCLEOTIDE SEQUENCE</scope>
    <source>
        <strain evidence="2">LMG 31809</strain>
    </source>
</reference>
<dbReference type="PANTHER" id="PTHR43798">
    <property type="entry name" value="MONOACYLGLYCEROL LIPASE"/>
    <property type="match status" value="1"/>
</dbReference>
<dbReference type="AlphaFoldDB" id="A0A9X3TZ79"/>
<dbReference type="Proteomes" id="UP001141619">
    <property type="component" value="Unassembled WGS sequence"/>
</dbReference>
<dbReference type="InterPro" id="IPR029058">
    <property type="entry name" value="AB_hydrolase_fold"/>
</dbReference>
<reference evidence="2" key="2">
    <citation type="journal article" date="2023" name="Syst. Appl. Microbiol.">
        <title>Govania unica gen. nov., sp. nov., a rare biosphere bacterium that represents a novel family in the class Alphaproteobacteria.</title>
        <authorList>
            <person name="Vandamme P."/>
            <person name="Peeters C."/>
            <person name="Hettiarachchi A."/>
            <person name="Cnockaert M."/>
            <person name="Carlier A."/>
        </authorList>
    </citation>
    <scope>NUCLEOTIDE SEQUENCE</scope>
    <source>
        <strain evidence="2">LMG 31809</strain>
    </source>
</reference>
<dbReference type="PRINTS" id="PR00111">
    <property type="entry name" value="ABHYDROLASE"/>
</dbReference>
<sequence length="492" mass="53270">MALHESPRSSISLLPLLTRLSDRFTVIAIDTPGYGFSDPLLHAAPEMSDYVATIAALLAKLGLPKVGLYGTHTGAAIAAAFAVAHPDQVSALVLDGYGIFTESEKENFITRYLTPFAPSWDGSHIMHLWSRIKDLYMWFPWYDRSAERRLMLDPPDLLTQQLTAIGFLQTGSGYELAYRRAAEHDANGHLQKLQVPVTVVAREDDLLHSHLSRVEPGSHAVLRSLPAETGAWLAAIADALAPALALSSSRACFDDDILARRHLTRVGEGYLHWRDCGDRGAPVLIVLPDLPQCSAALMDKLSPLCDGARVLVIDLPGCGQSDPLASAGDDPDAVLAPVAALLNQIGVIPAAICGIGASAGLASRLGELCGAEVFAVAAPSWVRGITDPPHENPLPSLEPDRDGARMMAAWFRLRDLWFYEKLSCDASSSARIDRVAPAEQDLHARYRAYFLGPECRDIMAAAMRLACEGYKLRDHIPTLDIAAIAARIRGRP</sequence>
<dbReference type="InterPro" id="IPR050266">
    <property type="entry name" value="AB_hydrolase_sf"/>
</dbReference>
<evidence type="ECO:0000259" key="1">
    <source>
        <dbReference type="Pfam" id="PF00561"/>
    </source>
</evidence>
<accession>A0A9X3TZ79</accession>
<dbReference type="EMBL" id="JANWOI010000003">
    <property type="protein sequence ID" value="MDA5194427.1"/>
    <property type="molecule type" value="Genomic_DNA"/>
</dbReference>
<dbReference type="GO" id="GO:0016787">
    <property type="term" value="F:hydrolase activity"/>
    <property type="evidence" value="ECO:0007669"/>
    <property type="project" value="UniProtKB-KW"/>
</dbReference>
<keyword evidence="3" id="KW-1185">Reference proteome</keyword>
<dbReference type="InterPro" id="IPR000639">
    <property type="entry name" value="Epox_hydrolase-like"/>
</dbReference>